<evidence type="ECO:0000256" key="3">
    <source>
        <dbReference type="PROSITE-ProRule" id="PRU00023"/>
    </source>
</evidence>
<evidence type="ECO:0008006" key="6">
    <source>
        <dbReference type="Google" id="ProtNLM"/>
    </source>
</evidence>
<dbReference type="PANTHER" id="PTHR24203">
    <property type="entry name" value="ANKYRIN REPEAT FAMILY PROTEIN"/>
    <property type="match status" value="1"/>
</dbReference>
<comment type="caution">
    <text evidence="4">The sequence shown here is derived from an EMBL/GenBank/DDBJ whole genome shotgun (WGS) entry which is preliminary data.</text>
</comment>
<organism evidence="4 5">
    <name type="scientific">Ameca splendens</name>
    <dbReference type="NCBI Taxonomy" id="208324"/>
    <lineage>
        <taxon>Eukaryota</taxon>
        <taxon>Metazoa</taxon>
        <taxon>Chordata</taxon>
        <taxon>Craniata</taxon>
        <taxon>Vertebrata</taxon>
        <taxon>Euteleostomi</taxon>
        <taxon>Actinopterygii</taxon>
        <taxon>Neopterygii</taxon>
        <taxon>Teleostei</taxon>
        <taxon>Neoteleostei</taxon>
        <taxon>Acanthomorphata</taxon>
        <taxon>Ovalentaria</taxon>
        <taxon>Atherinomorphae</taxon>
        <taxon>Cyprinodontiformes</taxon>
        <taxon>Goodeidae</taxon>
        <taxon>Ameca</taxon>
    </lineage>
</organism>
<dbReference type="SMART" id="SM00248">
    <property type="entry name" value="ANK"/>
    <property type="match status" value="2"/>
</dbReference>
<gene>
    <name evidence="4" type="ORF">AMECASPLE_016826</name>
</gene>
<accession>A0ABV0YDI3</accession>
<dbReference type="SUPFAM" id="SSF48403">
    <property type="entry name" value="Ankyrin repeat"/>
    <property type="match status" value="1"/>
</dbReference>
<reference evidence="4 5" key="1">
    <citation type="submission" date="2021-06" db="EMBL/GenBank/DDBJ databases">
        <authorList>
            <person name="Palmer J.M."/>
        </authorList>
    </citation>
    <scope>NUCLEOTIDE SEQUENCE [LARGE SCALE GENOMIC DNA]</scope>
    <source>
        <strain evidence="4 5">AS_MEX2019</strain>
        <tissue evidence="4">Muscle</tissue>
    </source>
</reference>
<evidence type="ECO:0000313" key="5">
    <source>
        <dbReference type="Proteomes" id="UP001469553"/>
    </source>
</evidence>
<dbReference type="Proteomes" id="UP001469553">
    <property type="component" value="Unassembled WGS sequence"/>
</dbReference>
<evidence type="ECO:0000313" key="4">
    <source>
        <dbReference type="EMBL" id="MEQ2291818.1"/>
    </source>
</evidence>
<dbReference type="PANTHER" id="PTHR24203:SF45">
    <property type="entry name" value="ANKYRIN REPEAT DOMAIN 6"/>
    <property type="match status" value="1"/>
</dbReference>
<name>A0ABV0YDI3_9TELE</name>
<protein>
    <recommendedName>
        <fullName evidence="6">Ankyrin repeat domain-containing protein</fullName>
    </recommendedName>
</protein>
<dbReference type="Gene3D" id="1.25.40.20">
    <property type="entry name" value="Ankyrin repeat-containing domain"/>
    <property type="match status" value="1"/>
</dbReference>
<proteinExistence type="predicted"/>
<evidence type="ECO:0000256" key="1">
    <source>
        <dbReference type="ARBA" id="ARBA00022737"/>
    </source>
</evidence>
<feature type="repeat" description="ANK" evidence="3">
    <location>
        <begin position="1"/>
        <end position="33"/>
    </location>
</feature>
<dbReference type="PROSITE" id="PS50297">
    <property type="entry name" value="ANK_REP_REGION"/>
    <property type="match status" value="1"/>
</dbReference>
<feature type="non-terminal residue" evidence="4">
    <location>
        <position position="1"/>
    </location>
</feature>
<sequence length="64" mass="6705">VGDTPLHIAAALNHKKTVRLLLEAGADSHIHNNAGQTALDQARDHNNPEVALLLIKAPQPGAAD</sequence>
<keyword evidence="1" id="KW-0677">Repeat</keyword>
<keyword evidence="2 3" id="KW-0040">ANK repeat</keyword>
<evidence type="ECO:0000256" key="2">
    <source>
        <dbReference type="ARBA" id="ARBA00023043"/>
    </source>
</evidence>
<dbReference type="PROSITE" id="PS50088">
    <property type="entry name" value="ANK_REPEAT"/>
    <property type="match status" value="1"/>
</dbReference>
<dbReference type="EMBL" id="JAHRIP010029453">
    <property type="protein sequence ID" value="MEQ2291818.1"/>
    <property type="molecule type" value="Genomic_DNA"/>
</dbReference>
<keyword evidence="5" id="KW-1185">Reference proteome</keyword>
<dbReference type="InterPro" id="IPR036770">
    <property type="entry name" value="Ankyrin_rpt-contain_sf"/>
</dbReference>
<dbReference type="Pfam" id="PF12796">
    <property type="entry name" value="Ank_2"/>
    <property type="match status" value="1"/>
</dbReference>
<dbReference type="InterPro" id="IPR002110">
    <property type="entry name" value="Ankyrin_rpt"/>
</dbReference>